<dbReference type="Proteomes" id="UP000294166">
    <property type="component" value="Unassembled WGS sequence"/>
</dbReference>
<organism evidence="1 2">
    <name type="scientific">Aliivibrio finisterrensis</name>
    <dbReference type="NCBI Taxonomy" id="511998"/>
    <lineage>
        <taxon>Bacteria</taxon>
        <taxon>Pseudomonadati</taxon>
        <taxon>Pseudomonadota</taxon>
        <taxon>Gammaproteobacteria</taxon>
        <taxon>Vibrionales</taxon>
        <taxon>Vibrionaceae</taxon>
        <taxon>Aliivibrio</taxon>
    </lineage>
</organism>
<dbReference type="EMBL" id="SEZN01000037">
    <property type="protein sequence ID" value="RYU62209.1"/>
    <property type="molecule type" value="Genomic_DNA"/>
</dbReference>
<proteinExistence type="predicted"/>
<dbReference type="InterPro" id="IPR009493">
    <property type="entry name" value="P2_GpE"/>
</dbReference>
<evidence type="ECO:0000313" key="2">
    <source>
        <dbReference type="Proteomes" id="UP000294166"/>
    </source>
</evidence>
<name>A0ABY0I632_9GAMM</name>
<protein>
    <submittedName>
        <fullName evidence="1">GpE family phage tail protein</fullName>
    </submittedName>
</protein>
<dbReference type="Pfam" id="PF06528">
    <property type="entry name" value="Phage_P2_GpE"/>
    <property type="match status" value="1"/>
</dbReference>
<accession>A0ABY0I632</accession>
<keyword evidence="2" id="KW-1185">Reference proteome</keyword>
<reference evidence="1 2" key="1">
    <citation type="submission" date="2019-02" db="EMBL/GenBank/DDBJ databases">
        <title>Genome sequences of Aliivibrio finisterrensis strains from farmed Atlantic salmon.</title>
        <authorList>
            <person name="Bowman J.P."/>
        </authorList>
    </citation>
    <scope>NUCLEOTIDE SEQUENCE [LARGE SCALE GENOMIC DNA]</scope>
    <source>
        <strain evidence="1 2">A21</strain>
    </source>
</reference>
<comment type="caution">
    <text evidence="1">The sequence shown here is derived from an EMBL/GenBank/DDBJ whole genome shotgun (WGS) entry which is preliminary data.</text>
</comment>
<evidence type="ECO:0000313" key="1">
    <source>
        <dbReference type="EMBL" id="RYU62209.1"/>
    </source>
</evidence>
<sequence>MFHWAPSEIDKFSIDDLILFREKARVRHQGES</sequence>
<gene>
    <name evidence="1" type="ORF">ERW53_16965</name>
</gene>